<dbReference type="GO" id="GO:0003676">
    <property type="term" value="F:nucleic acid binding"/>
    <property type="evidence" value="ECO:0007669"/>
    <property type="project" value="InterPro"/>
</dbReference>
<dbReference type="GO" id="GO:0005737">
    <property type="term" value="C:cytoplasm"/>
    <property type="evidence" value="ECO:0007669"/>
    <property type="project" value="TreeGrafter"/>
</dbReference>
<feature type="domain" description="tRNA intron endonuclease catalytic" evidence="5">
    <location>
        <begin position="128"/>
        <end position="211"/>
    </location>
</feature>
<dbReference type="CDD" id="cd22363">
    <property type="entry name" value="tRNA-intron_lyase_C"/>
    <property type="match status" value="1"/>
</dbReference>
<dbReference type="Pfam" id="PF02778">
    <property type="entry name" value="tRNA_int_endo_N"/>
    <property type="match status" value="1"/>
</dbReference>
<evidence type="ECO:0000256" key="4">
    <source>
        <dbReference type="SAM" id="MobiDB-lite"/>
    </source>
</evidence>
<evidence type="ECO:0000313" key="8">
    <source>
        <dbReference type="Proteomes" id="UP001293593"/>
    </source>
</evidence>
<protein>
    <recommendedName>
        <fullName evidence="2">tRNA-intron lyase</fullName>
        <ecNumber evidence="2">4.6.1.16</ecNumber>
    </recommendedName>
</protein>
<feature type="region of interest" description="Disordered" evidence="4">
    <location>
        <begin position="1"/>
        <end position="20"/>
    </location>
</feature>
<dbReference type="Gene3D" id="3.40.1350.10">
    <property type="match status" value="1"/>
</dbReference>
<comment type="catalytic activity">
    <reaction evidence="3">
        <text>pretRNA = a 3'-half-tRNA molecule with a 5'-OH end + a 5'-half-tRNA molecule with a 2',3'-cyclic phosphate end + an intron with a 2',3'-cyclic phosphate and a 5'-hydroxyl terminus.</text>
        <dbReference type="EC" id="4.6.1.16"/>
    </reaction>
</comment>
<dbReference type="EC" id="4.6.1.16" evidence="2"/>
<dbReference type="SUPFAM" id="SSF53032">
    <property type="entry name" value="tRNA-intron endonuclease catalytic domain-like"/>
    <property type="match status" value="1"/>
</dbReference>
<dbReference type="Pfam" id="PF01974">
    <property type="entry name" value="tRNA_int_endo"/>
    <property type="match status" value="1"/>
</dbReference>
<evidence type="ECO:0000313" key="7">
    <source>
        <dbReference type="EMBL" id="KAK4277053.1"/>
    </source>
</evidence>
<dbReference type="PANTHER" id="PTHR21227:SF0">
    <property type="entry name" value="TRNA-SPLICING ENDONUCLEASE SUBUNIT SEN2"/>
    <property type="match status" value="1"/>
</dbReference>
<reference evidence="7" key="1">
    <citation type="submission" date="2023-10" db="EMBL/GenBank/DDBJ databases">
        <title>Chromosome-level genome of the transformable northern wattle, Acacia crassicarpa.</title>
        <authorList>
            <person name="Massaro I."/>
            <person name="Sinha N.R."/>
            <person name="Poethig S."/>
            <person name="Leichty A.R."/>
        </authorList>
    </citation>
    <scope>NUCLEOTIDE SEQUENCE</scope>
    <source>
        <strain evidence="7">Acra3RX</strain>
        <tissue evidence="7">Leaf</tissue>
    </source>
</reference>
<organism evidence="7 8">
    <name type="scientific">Acacia crassicarpa</name>
    <name type="common">northern wattle</name>
    <dbReference type="NCBI Taxonomy" id="499986"/>
    <lineage>
        <taxon>Eukaryota</taxon>
        <taxon>Viridiplantae</taxon>
        <taxon>Streptophyta</taxon>
        <taxon>Embryophyta</taxon>
        <taxon>Tracheophyta</taxon>
        <taxon>Spermatophyta</taxon>
        <taxon>Magnoliopsida</taxon>
        <taxon>eudicotyledons</taxon>
        <taxon>Gunneridae</taxon>
        <taxon>Pentapetalae</taxon>
        <taxon>rosids</taxon>
        <taxon>fabids</taxon>
        <taxon>Fabales</taxon>
        <taxon>Fabaceae</taxon>
        <taxon>Caesalpinioideae</taxon>
        <taxon>mimosoid clade</taxon>
        <taxon>Acacieae</taxon>
        <taxon>Acacia</taxon>
    </lineage>
</organism>
<dbReference type="InterPro" id="IPR036167">
    <property type="entry name" value="tRNA_intron_Endo_cat-like_sf"/>
</dbReference>
<proteinExistence type="inferred from homology"/>
<evidence type="ECO:0000259" key="6">
    <source>
        <dbReference type="Pfam" id="PF02778"/>
    </source>
</evidence>
<feature type="domain" description="tRNA intron endonuclease N-terminal" evidence="6">
    <location>
        <begin position="42"/>
        <end position="114"/>
    </location>
</feature>
<dbReference type="Proteomes" id="UP001293593">
    <property type="component" value="Unassembled WGS sequence"/>
</dbReference>
<gene>
    <name evidence="7" type="ORF">QN277_015108</name>
</gene>
<dbReference type="GO" id="GO:0000214">
    <property type="term" value="C:tRNA-intron endonuclease complex"/>
    <property type="evidence" value="ECO:0007669"/>
    <property type="project" value="TreeGrafter"/>
</dbReference>
<dbReference type="EMBL" id="JAWXYG010000003">
    <property type="protein sequence ID" value="KAK4277053.1"/>
    <property type="molecule type" value="Genomic_DNA"/>
</dbReference>
<dbReference type="InterPro" id="IPR011856">
    <property type="entry name" value="tRNA_endonuc-like_dom_sf"/>
</dbReference>
<comment type="similarity">
    <text evidence="1">Belongs to the tRNA-intron endonuclease family.</text>
</comment>
<evidence type="ECO:0000256" key="3">
    <source>
        <dbReference type="ARBA" id="ARBA00034031"/>
    </source>
</evidence>
<evidence type="ECO:0000256" key="2">
    <source>
        <dbReference type="ARBA" id="ARBA00012573"/>
    </source>
</evidence>
<dbReference type="InterPro" id="IPR006676">
    <property type="entry name" value="tRNA_splic"/>
</dbReference>
<evidence type="ECO:0000256" key="1">
    <source>
        <dbReference type="ARBA" id="ARBA00008078"/>
    </source>
</evidence>
<comment type="caution">
    <text evidence="7">The sequence shown here is derived from an EMBL/GenBank/DDBJ whole genome shotgun (WGS) entry which is preliminary data.</text>
</comment>
<accession>A0AAE1JWT4</accession>
<dbReference type="InterPro" id="IPR006678">
    <property type="entry name" value="tRNA_intron_Endonuc_N"/>
</dbReference>
<dbReference type="InterPro" id="IPR006677">
    <property type="entry name" value="tRNA_intron_Endonuc_cat-like"/>
</dbReference>
<dbReference type="AlphaFoldDB" id="A0AAE1JWT4"/>
<sequence>MAPRWKGKDTKAKKDSEDEAHKEPMSKIIYLLQSSLVQSDAAGFLSGNSVRVAVEAEQTDLFVKACFGQPVSTVEKDKQWFQLGLEEAFYLCNSLKCLKINGSNNSPQDDQELWHFMRSKKKAFSCFYKGYSHLRLKNWVVRPGAQYGVDFVVYRHHPALVHSEYGVLVLSGGDDNDCNGRLREWSDFHCTTRLLGSVAKSLLVLYISKNGVGDDSPSCLAKYTVEERTITRWSPQQCREG</sequence>
<name>A0AAE1JWT4_9FABA</name>
<dbReference type="GO" id="GO:0000379">
    <property type="term" value="P:tRNA-type intron splice site recognition and cleavage"/>
    <property type="evidence" value="ECO:0007669"/>
    <property type="project" value="TreeGrafter"/>
</dbReference>
<dbReference type="PANTHER" id="PTHR21227">
    <property type="entry name" value="TRNA-SPLICING ENDONUCLEASE SUBUNIT SEN2"/>
    <property type="match status" value="1"/>
</dbReference>
<dbReference type="GO" id="GO:0000213">
    <property type="term" value="F:tRNA-intron lyase activity"/>
    <property type="evidence" value="ECO:0007669"/>
    <property type="project" value="UniProtKB-EC"/>
</dbReference>
<dbReference type="Gene3D" id="3.40.1170.20">
    <property type="entry name" value="tRNA intron endonuclease, N-terminal domain"/>
    <property type="match status" value="1"/>
</dbReference>
<keyword evidence="8" id="KW-1185">Reference proteome</keyword>
<evidence type="ECO:0000259" key="5">
    <source>
        <dbReference type="Pfam" id="PF01974"/>
    </source>
</evidence>